<comment type="caution">
    <text evidence="3">The sequence shown here is derived from an EMBL/GenBank/DDBJ whole genome shotgun (WGS) entry which is preliminary data.</text>
</comment>
<accession>A0A0J7ZEK8</accession>
<feature type="chain" id="PRO_5005292735" description="Lipoprotein" evidence="2">
    <location>
        <begin position="24"/>
        <end position="321"/>
    </location>
</feature>
<keyword evidence="2" id="KW-0732">Signal</keyword>
<name>A0A0J7ZEK8_STRVR</name>
<feature type="region of interest" description="Disordered" evidence="1">
    <location>
        <begin position="26"/>
        <end position="71"/>
    </location>
</feature>
<evidence type="ECO:0000256" key="1">
    <source>
        <dbReference type="SAM" id="MobiDB-lite"/>
    </source>
</evidence>
<sequence length="321" mass="34329">MVTGARVRAVAAVAALAATAATAACTAQEPQGPGKESPTRHAAQGGNESTGPSVPRGMSLPLQGYSPTDWNVQDDDRARGILLNRCLKRFGITAHEKDPAPIRQHVGPRTLVQVRYGTRDTTWAAEYGYWFPGQDAGRNDPGRPASPEEGQVATGAVTTYKGTKVPDGGCMGEVARTLDGPGATNATYGEALAAGNELNTASFRSTRKEPAVRRAEQAWSRCMKDHGYRLPADIFSASSLALGDADGSDTRPKPSPDSTEVKIAVADAACVGESRVDLVWSRAESVYQRKRMAEDPAAWDRVKKVLDRHFSNVDLVLRGRK</sequence>
<evidence type="ECO:0000256" key="2">
    <source>
        <dbReference type="SAM" id="SignalP"/>
    </source>
</evidence>
<proteinExistence type="predicted"/>
<evidence type="ECO:0000313" key="4">
    <source>
        <dbReference type="Proteomes" id="UP000037432"/>
    </source>
</evidence>
<dbReference type="EMBL" id="LFNT01000018">
    <property type="protein sequence ID" value="KMS73653.1"/>
    <property type="molecule type" value="Genomic_DNA"/>
</dbReference>
<protein>
    <recommendedName>
        <fullName evidence="5">Lipoprotein</fullName>
    </recommendedName>
</protein>
<organism evidence="3 4">
    <name type="scientific">Streptomyces viridochromogenes</name>
    <dbReference type="NCBI Taxonomy" id="1938"/>
    <lineage>
        <taxon>Bacteria</taxon>
        <taxon>Bacillati</taxon>
        <taxon>Actinomycetota</taxon>
        <taxon>Actinomycetes</taxon>
        <taxon>Kitasatosporales</taxon>
        <taxon>Streptomycetaceae</taxon>
        <taxon>Streptomyces</taxon>
    </lineage>
</organism>
<evidence type="ECO:0008006" key="5">
    <source>
        <dbReference type="Google" id="ProtNLM"/>
    </source>
</evidence>
<evidence type="ECO:0000313" key="3">
    <source>
        <dbReference type="EMBL" id="KMS73653.1"/>
    </source>
</evidence>
<dbReference type="PROSITE" id="PS51257">
    <property type="entry name" value="PROKAR_LIPOPROTEIN"/>
    <property type="match status" value="1"/>
</dbReference>
<dbReference type="PATRIC" id="fig|1938.3.peg.1374"/>
<dbReference type="Proteomes" id="UP000037432">
    <property type="component" value="Unassembled WGS sequence"/>
</dbReference>
<feature type="signal peptide" evidence="2">
    <location>
        <begin position="1"/>
        <end position="23"/>
    </location>
</feature>
<reference evidence="3 4" key="1">
    <citation type="submission" date="2015-06" db="EMBL/GenBank/DDBJ databases">
        <authorList>
            <person name="Ju K.-S."/>
            <person name="Doroghazi J.R."/>
            <person name="Metcalf W.W."/>
        </authorList>
    </citation>
    <scope>NUCLEOTIDE SEQUENCE [LARGE SCALE GENOMIC DNA]</scope>
    <source>
        <strain evidence="3 4">NRRL 3414</strain>
    </source>
</reference>
<gene>
    <name evidence="3" type="ORF">ACM01_18150</name>
</gene>
<dbReference type="AlphaFoldDB" id="A0A0J7ZEK8"/>